<dbReference type="GeneID" id="111248912"/>
<proteinExistence type="predicted"/>
<evidence type="ECO:0000259" key="8">
    <source>
        <dbReference type="PROSITE" id="PS51211"/>
    </source>
</evidence>
<reference evidence="10" key="1">
    <citation type="submission" date="2021-01" db="UniProtKB">
        <authorList>
            <consortium name="EnsemblMetazoa"/>
        </authorList>
    </citation>
    <scope>IDENTIFICATION</scope>
</reference>
<evidence type="ECO:0000256" key="4">
    <source>
        <dbReference type="ARBA" id="ARBA00023180"/>
    </source>
</evidence>
<dbReference type="PANTHER" id="PTHR23345:SF15">
    <property type="entry name" value="VITELLOGENIN 1-RELATED"/>
    <property type="match status" value="1"/>
</dbReference>
<dbReference type="InterPro" id="IPR015816">
    <property type="entry name" value="Vitellinogen_b-sht_N"/>
</dbReference>
<evidence type="ECO:0000256" key="6">
    <source>
        <dbReference type="SAM" id="MobiDB-lite"/>
    </source>
</evidence>
<dbReference type="Pfam" id="PF00094">
    <property type="entry name" value="VWD"/>
    <property type="match status" value="1"/>
</dbReference>
<feature type="compositionally biased region" description="Acidic residues" evidence="6">
    <location>
        <begin position="558"/>
        <end position="568"/>
    </location>
</feature>
<dbReference type="PROSITE" id="PS51211">
    <property type="entry name" value="VITELLOGENIN"/>
    <property type="match status" value="1"/>
</dbReference>
<dbReference type="InterPro" id="IPR050733">
    <property type="entry name" value="Vitellogenin/Apolipophorin"/>
</dbReference>
<dbReference type="SUPFAM" id="SSF56968">
    <property type="entry name" value="Lipovitellin-phosvitin complex, beta-sheet shell regions"/>
    <property type="match status" value="2"/>
</dbReference>
<dbReference type="EnsemblMetazoa" id="XM_022802018">
    <property type="protein sequence ID" value="XP_022657753"/>
    <property type="gene ID" value="LOC111248912"/>
</dbReference>
<dbReference type="Gene3D" id="2.30.230.10">
    <property type="entry name" value="Lipovitellin, beta-sheet shell regions, chain A"/>
    <property type="match status" value="1"/>
</dbReference>
<dbReference type="InterPro" id="IPR015255">
    <property type="entry name" value="Vitellinogen_open_b-sht"/>
</dbReference>
<organism evidence="10 11">
    <name type="scientific">Varroa destructor</name>
    <name type="common">Honeybee mite</name>
    <dbReference type="NCBI Taxonomy" id="109461"/>
    <lineage>
        <taxon>Eukaryota</taxon>
        <taxon>Metazoa</taxon>
        <taxon>Ecdysozoa</taxon>
        <taxon>Arthropoda</taxon>
        <taxon>Chelicerata</taxon>
        <taxon>Arachnida</taxon>
        <taxon>Acari</taxon>
        <taxon>Parasitiformes</taxon>
        <taxon>Mesostigmata</taxon>
        <taxon>Gamasina</taxon>
        <taxon>Dermanyssoidea</taxon>
        <taxon>Varroidae</taxon>
        <taxon>Varroa</taxon>
    </lineage>
</organism>
<keyword evidence="1 7" id="KW-0732">Signal</keyword>
<dbReference type="SMART" id="SM01169">
    <property type="entry name" value="DUF1943"/>
    <property type="match status" value="1"/>
</dbReference>
<dbReference type="InParanoid" id="A0A7M7MFD5"/>
<feature type="domain" description="Vitellogenin" evidence="8">
    <location>
        <begin position="24"/>
        <end position="803"/>
    </location>
</feature>
<evidence type="ECO:0000256" key="3">
    <source>
        <dbReference type="ARBA" id="ARBA00023157"/>
    </source>
</evidence>
<dbReference type="KEGG" id="vde:111248912"/>
<dbReference type="InterPro" id="IPR015819">
    <property type="entry name" value="Lipid_transp_b-sht_shell"/>
</dbReference>
<evidence type="ECO:0000313" key="10">
    <source>
        <dbReference type="EnsemblMetazoa" id="XP_022657753"/>
    </source>
</evidence>
<dbReference type="SMART" id="SM00638">
    <property type="entry name" value="LPD_N"/>
    <property type="match status" value="1"/>
</dbReference>
<evidence type="ECO:0000256" key="2">
    <source>
        <dbReference type="ARBA" id="ARBA00022761"/>
    </source>
</evidence>
<keyword evidence="2" id="KW-0758">Storage protein</keyword>
<evidence type="ECO:0000256" key="5">
    <source>
        <dbReference type="PROSITE-ProRule" id="PRU00557"/>
    </source>
</evidence>
<feature type="region of interest" description="Disordered" evidence="6">
    <location>
        <begin position="547"/>
        <end position="569"/>
    </location>
</feature>
<feature type="signal peptide" evidence="7">
    <location>
        <begin position="1"/>
        <end position="16"/>
    </location>
</feature>
<evidence type="ECO:0000313" key="11">
    <source>
        <dbReference type="Proteomes" id="UP000594260"/>
    </source>
</evidence>
<dbReference type="InterPro" id="IPR001747">
    <property type="entry name" value="Vitellogenin_N"/>
</dbReference>
<dbReference type="SUPFAM" id="SSF48431">
    <property type="entry name" value="Lipovitellin-phosvitin complex, superhelical domain"/>
    <property type="match status" value="1"/>
</dbReference>
<dbReference type="Proteomes" id="UP000594260">
    <property type="component" value="Unplaced"/>
</dbReference>
<dbReference type="GO" id="GO:0045735">
    <property type="term" value="F:nutrient reservoir activity"/>
    <property type="evidence" value="ECO:0007669"/>
    <property type="project" value="UniProtKB-KW"/>
</dbReference>
<comment type="caution">
    <text evidence="5">Lacks conserved residue(s) required for the propagation of feature annotation.</text>
</comment>
<dbReference type="SMART" id="SM00216">
    <property type="entry name" value="VWD"/>
    <property type="match status" value="1"/>
</dbReference>
<evidence type="ECO:0000259" key="9">
    <source>
        <dbReference type="PROSITE" id="PS51233"/>
    </source>
</evidence>
<sequence>MKVLFAIALLAAAASAEVFQFVGQRGYNTTVYSVRGGVTVGSQELTDTKTALEYNGTFVIEKIGQGQYLAQFTQFALSKYDQIDRRIQDETFNDLKPEEQHLAKVLHVGQAYEPEMQKPIRFSMEKGRVTRMEAGQNHRQWSLNIYRAVLTLLQNQVKKPVNQAVPFVEYKYEDGITGNCKVQYEIFSQPKDGTIQDVYNMTKTNNYKQCLGRPVYLHLKDIHRGCAGVCDNHRPENFLSQYEEETTDFEMKPTPGCPVNQQHKDSLVSFQTVAKYNFSKGFLDEARSESIDVFRLFGGRMQVFSRLQLRFRDVQGPKIEQLSDVKIYETLQQRLPKQEEDELDIPVFALMKKHTLYHRYPLYFQQQFENVIRDLHKLQGNQKHDQNEQQGFDAPAYLAELIQAISGMTEEEIKKTMPSVVRSQQPNQLSEENKLQRQVWVELLGKAGSKSAVKVAIELIKGKTFTSSEVRRILQDVAAFQSYPDIDMIEQVLGLCLQSQGLSATVKATACVAAGKIISKGCNSKVHQKVQKKPQYRQQLVNGKYDSIYHDGDQQGENQEEPDSETEGYETTMGHLAIKPKLRCTSDKLQEYIQRLTQTLNQATGFKNIVALINGLAKVEKPEILPELVPYVEGTAPNMQQAHEQGENQKESVEFLRRVAILSLRNIAVKYPKEINPIVRVIYLNTTEQVQTRLNAFDVWMNTQPAQWEVDRVMQVANRDSSVELTYYVYNTFKTAMQAKEPCYQLLAHRIRTAWAQMRSFDLGMILSHVSSKFYYNTAEGYGIRGIWKMIASNTTVLPAFSHVKLEQVRGPFMRALFGAKLLVKGGNKIWEELVGRDGLLERMSQAVNGQVNNGPRQRSTEQLIKYIAQGINNQDIGNETPKAVLFWKLFAGEAIVPIDEQYASELKAELLQSINNVGKEGVSGHFIRVLVPTKAFFVEPNPIGFPIVHSTIHPLVISVRYRNLKLHYRNQEGHLIPKAIGVSGTIQPVILSFRQSRVFVAEEEPQLAPTMKITDVKEFNVKVNFDVHYDQAEQRFRASVKPQFGRVFHTAFCPELKLAANTIVSKKPSNSLVNYTNCVKTRQQLIQHDLKVGDHQTGMVIRLTGESRQVWSALGILGSVEFRREGFLGAIINSLNMGMHHHAISLYLEADKQQPVNEWTVVIDMDSNLEQLAKQPVNQQTEKVQKPKLQCQLCSKERLYYEFQQVMRKVREMLQKSQDNIGEVTVEKQMLIKIEGRYQGQPKRTFKVATKKIHNFEQTKQYYALAVEHQGSNKSIELFANLYYPTIRSPFHYDPTYSSEDERMNGSLVANIQGWQEGQVYFVNFQAMKSNEQKQKSEYEWFEIHCLAEQEASRAMTDSCKRATFKDNLLDSMEIRIELPQNVHPKAQNLAFKMLDMVKYILYPKMQIQMPSTEERRHQQTFWGEKKEVLIFANAIRESPWSFLYNVRIVMPFQNVVFSQIRLPGLRFFHTQLTDRQQLEHGLFRGQHNNRCVLGDKYLRTYDNVTFSLDVKEGCDYLLTHDQSAGDPDFTVTFEVVKPHTFGRKIRAQLQNYLVEFFPFTTTDRQFQVTINGQQHYLTFEKPIVFSYGRQCKRAAIHAYETSNSHHAPVISLFTESKEFGVIFDGESVQVHVDDKYKGATNGICGNNDDEQDHEFIGPHGHEYEHSNEFIASYSISQQCKAPVLNTYKQQMEALERALRKIRQPEWQMKEQRCKDMQTSQHQQQQHTQNQFSQHWNKIVEEQMFLAVTPEEHQQWGGKISSQGRIKVMDQDNHPALETFASSHNGRGYFFTRKSGYTEPIYATGNNETNM</sequence>
<evidence type="ECO:0008006" key="12">
    <source>
        <dbReference type="Google" id="ProtNLM"/>
    </source>
</evidence>
<dbReference type="OMA" id="PTHHEYP"/>
<dbReference type="PROSITE" id="PS51233">
    <property type="entry name" value="VWFD"/>
    <property type="match status" value="1"/>
</dbReference>
<dbReference type="InterPro" id="IPR001846">
    <property type="entry name" value="VWF_type-D"/>
</dbReference>
<keyword evidence="4" id="KW-0325">Glycoprotein</keyword>
<dbReference type="PANTHER" id="PTHR23345">
    <property type="entry name" value="VITELLOGENIN-RELATED"/>
    <property type="match status" value="1"/>
</dbReference>
<feature type="chain" id="PRO_5029544665" description="Vitellogenin" evidence="7">
    <location>
        <begin position="17"/>
        <end position="1812"/>
    </location>
</feature>
<dbReference type="GO" id="GO:0005319">
    <property type="term" value="F:lipid transporter activity"/>
    <property type="evidence" value="ECO:0007669"/>
    <property type="project" value="InterPro"/>
</dbReference>
<name>A0A7M7MFD5_VARDE</name>
<protein>
    <recommendedName>
        <fullName evidence="12">Vitellogenin</fullName>
    </recommendedName>
</protein>
<feature type="domain" description="VWFD" evidence="9">
    <location>
        <begin position="1490"/>
        <end position="1682"/>
    </location>
</feature>
<accession>A0A7M7MFD5</accession>
<evidence type="ECO:0000256" key="7">
    <source>
        <dbReference type="SAM" id="SignalP"/>
    </source>
</evidence>
<dbReference type="InterPro" id="IPR011030">
    <property type="entry name" value="Lipovitellin_superhlx_dom"/>
</dbReference>
<dbReference type="Pfam" id="PF09172">
    <property type="entry name" value="Vit_open_b-sht"/>
    <property type="match status" value="1"/>
</dbReference>
<dbReference type="Pfam" id="PF01347">
    <property type="entry name" value="Vitellogenin_N"/>
    <property type="match status" value="1"/>
</dbReference>
<evidence type="ECO:0000256" key="1">
    <source>
        <dbReference type="ARBA" id="ARBA00022729"/>
    </source>
</evidence>
<dbReference type="OrthoDB" id="160294at2759"/>
<keyword evidence="3" id="KW-1015">Disulfide bond</keyword>
<dbReference type="RefSeq" id="XP_022657753.1">
    <property type="nucleotide sequence ID" value="XM_022802018.1"/>
</dbReference>
<keyword evidence="11" id="KW-1185">Reference proteome</keyword>
<dbReference type="Gene3D" id="1.25.10.20">
    <property type="entry name" value="Vitellinogen, superhelical"/>
    <property type="match status" value="1"/>
</dbReference>